<dbReference type="Proteomes" id="UP000242146">
    <property type="component" value="Unassembled WGS sequence"/>
</dbReference>
<name>A0A1X2GIQ1_9FUNG</name>
<evidence type="ECO:0000313" key="3">
    <source>
        <dbReference type="Proteomes" id="UP000242146"/>
    </source>
</evidence>
<comment type="caution">
    <text evidence="2">The sequence shown here is derived from an EMBL/GenBank/DDBJ whole genome shotgun (WGS) entry which is preliminary data.</text>
</comment>
<sequence>MWPLDSTVTCASSGVGCPNVLYVLAQSCLYVSFLIASKKYPWLAQLQSFLRWRPLNWQVFKKSDKYD</sequence>
<keyword evidence="1" id="KW-0812">Transmembrane</keyword>
<protein>
    <submittedName>
        <fullName evidence="2">Uncharacterized protein</fullName>
    </submittedName>
</protein>
<accession>A0A1X2GIQ1</accession>
<evidence type="ECO:0000256" key="1">
    <source>
        <dbReference type="SAM" id="Phobius"/>
    </source>
</evidence>
<dbReference type="EMBL" id="MCGT01000013">
    <property type="protein sequence ID" value="ORX54607.1"/>
    <property type="molecule type" value="Genomic_DNA"/>
</dbReference>
<keyword evidence="3" id="KW-1185">Reference proteome</keyword>
<reference evidence="2 3" key="1">
    <citation type="submission" date="2016-07" db="EMBL/GenBank/DDBJ databases">
        <title>Pervasive Adenine N6-methylation of Active Genes in Fungi.</title>
        <authorList>
            <consortium name="DOE Joint Genome Institute"/>
            <person name="Mondo S.J."/>
            <person name="Dannebaum R.O."/>
            <person name="Kuo R.C."/>
            <person name="Labutti K."/>
            <person name="Haridas S."/>
            <person name="Kuo A."/>
            <person name="Salamov A."/>
            <person name="Ahrendt S.R."/>
            <person name="Lipzen A."/>
            <person name="Sullivan W."/>
            <person name="Andreopoulos W.B."/>
            <person name="Clum A."/>
            <person name="Lindquist E."/>
            <person name="Daum C."/>
            <person name="Ramamoorthy G.K."/>
            <person name="Gryganskyi A."/>
            <person name="Culley D."/>
            <person name="Magnuson J.K."/>
            <person name="James T.Y."/>
            <person name="O'Malley M.A."/>
            <person name="Stajich J.E."/>
            <person name="Spatafora J.W."/>
            <person name="Visel A."/>
            <person name="Grigoriev I.V."/>
        </authorList>
    </citation>
    <scope>NUCLEOTIDE SEQUENCE [LARGE SCALE GENOMIC DNA]</scope>
    <source>
        <strain evidence="2 3">NRRL 3301</strain>
    </source>
</reference>
<organism evidence="2 3">
    <name type="scientific">Hesseltinella vesiculosa</name>
    <dbReference type="NCBI Taxonomy" id="101127"/>
    <lineage>
        <taxon>Eukaryota</taxon>
        <taxon>Fungi</taxon>
        <taxon>Fungi incertae sedis</taxon>
        <taxon>Mucoromycota</taxon>
        <taxon>Mucoromycotina</taxon>
        <taxon>Mucoromycetes</taxon>
        <taxon>Mucorales</taxon>
        <taxon>Cunninghamellaceae</taxon>
        <taxon>Hesseltinella</taxon>
    </lineage>
</organism>
<proteinExistence type="predicted"/>
<feature type="transmembrane region" description="Helical" evidence="1">
    <location>
        <begin position="20"/>
        <end position="37"/>
    </location>
</feature>
<gene>
    <name evidence="2" type="ORF">DM01DRAFT_303735</name>
</gene>
<dbReference type="AlphaFoldDB" id="A0A1X2GIQ1"/>
<evidence type="ECO:0000313" key="2">
    <source>
        <dbReference type="EMBL" id="ORX54607.1"/>
    </source>
</evidence>
<keyword evidence="1" id="KW-0472">Membrane</keyword>
<keyword evidence="1" id="KW-1133">Transmembrane helix</keyword>